<proteinExistence type="predicted"/>
<protein>
    <submittedName>
        <fullName evidence="1">Uncharacterized protein</fullName>
    </submittedName>
</protein>
<keyword evidence="2" id="KW-1185">Reference proteome</keyword>
<evidence type="ECO:0000313" key="2">
    <source>
        <dbReference type="Proteomes" id="UP001148629"/>
    </source>
</evidence>
<name>A0ACC1T1K9_9HYPO</name>
<reference evidence="1" key="1">
    <citation type="submission" date="2022-08" db="EMBL/GenBank/DDBJ databases">
        <title>Genome Sequence of Fusarium decemcellulare.</title>
        <authorList>
            <person name="Buettner E."/>
        </authorList>
    </citation>
    <scope>NUCLEOTIDE SEQUENCE</scope>
    <source>
        <strain evidence="1">Babe19</strain>
    </source>
</reference>
<dbReference type="EMBL" id="JANRMS010000003">
    <property type="protein sequence ID" value="KAJ3550325.1"/>
    <property type="molecule type" value="Genomic_DNA"/>
</dbReference>
<comment type="caution">
    <text evidence="1">The sequence shown here is derived from an EMBL/GenBank/DDBJ whole genome shotgun (WGS) entry which is preliminary data.</text>
</comment>
<accession>A0ACC1T1K9</accession>
<organism evidence="1 2">
    <name type="scientific">Fusarium decemcellulare</name>
    <dbReference type="NCBI Taxonomy" id="57161"/>
    <lineage>
        <taxon>Eukaryota</taxon>
        <taxon>Fungi</taxon>
        <taxon>Dikarya</taxon>
        <taxon>Ascomycota</taxon>
        <taxon>Pezizomycotina</taxon>
        <taxon>Sordariomycetes</taxon>
        <taxon>Hypocreomycetidae</taxon>
        <taxon>Hypocreales</taxon>
        <taxon>Nectriaceae</taxon>
        <taxon>Fusarium</taxon>
        <taxon>Fusarium decemcellulare species complex</taxon>
    </lineage>
</organism>
<sequence>MDHLLFSIYQNFSTPLHDARLTNLDVPDFANPVYEIEDALQHRTELNPPTHRFNWCDGPNCGNSKVRISGLRYACIDCPPSETDFCSTCVTIPGQGIDHNPEHRLVELKSTTCSLCQDVMDLELQKGDTFRGPHRQFSARVETFKDVVDRNSCPFCAFVWTALAQSPVTEIWPPADDSNVIIRVRRPWPNCYQIGVVSDTSSREDITIGGNEYVSETRNVQDEERELEIYPELKWSHEIPVGFGETHDYSFVTRVHKSSGSAEALELAKMWLQNCRDNHSGCKDSESTANSSKLPIRMIDLQGPDESRVYLREAGPMDGEYAALSYCWGAESPGLFTSNKNFQTYQHDGVAIEDLPLTIRDAIHVTKELGLRYLWVDRLCIIQDSTEDWTHQATLMCDVYSGAALTLSADGSSSALDGLYHREQKYSDLGYQIYKDSEGNDTPFLLLRRPAHPHLASRAGSNNQPIDQRGWTMQERLMSRRVLHFTTDELVWECNELTECECRRQSQALSRDLSAARTKTMDTLYDSWRLLVRAYAKRSLSEEMDKLPAFRGLVARFQQIMGSIMGDGKADRYLAGLWRGDLAAQLAWKPPVESDLVAFMKATRNRKAAEKEVSASEGADDWRRILDERNRREDWHKTKGYVAPSWSWAHLHGPISYLTTHPRSSFDSYVDILSAETVPRLAGEPTGQVVSGSMTLSGFMIQDMQLMVAFLGFDGGSFKDLSSLTYRDNEFYIELRVDDAQTIVRERGCDPRGVVLVFLGTRDFVPNPGAMVMGLSPPCNISRRPEESPDDDMSVSRSLPDGLVGAFEEDPDLVRFTSYLVLAESQTQTGKYERLASFDVWGPQQKVMADLFVHSSKREITII</sequence>
<dbReference type="Proteomes" id="UP001148629">
    <property type="component" value="Unassembled WGS sequence"/>
</dbReference>
<gene>
    <name evidence="1" type="ORF">NM208_g49</name>
</gene>
<evidence type="ECO:0000313" key="1">
    <source>
        <dbReference type="EMBL" id="KAJ3550325.1"/>
    </source>
</evidence>